<dbReference type="PANTHER" id="PTHR43197">
    <property type="entry name" value="UTP--GLUCOSE-1-PHOSPHATE URIDYLYLTRANSFERASE"/>
    <property type="match status" value="1"/>
</dbReference>
<dbReference type="GO" id="GO:0003983">
    <property type="term" value="F:UTP:glucose-1-phosphate uridylyltransferase activity"/>
    <property type="evidence" value="ECO:0007669"/>
    <property type="project" value="UniProtKB-EC"/>
</dbReference>
<feature type="domain" description="Nucleotidyl transferase" evidence="9">
    <location>
        <begin position="9"/>
        <end position="270"/>
    </location>
</feature>
<dbReference type="SUPFAM" id="SSF53448">
    <property type="entry name" value="Nucleotide-diphospho-sugar transferases"/>
    <property type="match status" value="1"/>
</dbReference>
<evidence type="ECO:0000256" key="6">
    <source>
        <dbReference type="ARBA" id="ARBA00037294"/>
    </source>
</evidence>
<dbReference type="CDD" id="cd02541">
    <property type="entry name" value="UGPase_prokaryotic"/>
    <property type="match status" value="1"/>
</dbReference>
<evidence type="ECO:0000256" key="7">
    <source>
        <dbReference type="ARBA" id="ARBA00048128"/>
    </source>
</evidence>
<accession>A1AXE3</accession>
<dbReference type="EC" id="2.7.7.9" evidence="2 8"/>
<evidence type="ECO:0000256" key="2">
    <source>
        <dbReference type="ARBA" id="ARBA00012415"/>
    </source>
</evidence>
<evidence type="ECO:0000313" key="11">
    <source>
        <dbReference type="Proteomes" id="UP000002587"/>
    </source>
</evidence>
<dbReference type="Gene3D" id="3.90.550.10">
    <property type="entry name" value="Spore Coat Polysaccharide Biosynthesis Protein SpsA, Chain A"/>
    <property type="match status" value="1"/>
</dbReference>
<keyword evidence="5 8" id="KW-0548">Nucleotidyltransferase</keyword>
<evidence type="ECO:0000256" key="4">
    <source>
        <dbReference type="ARBA" id="ARBA00022679"/>
    </source>
</evidence>
<name>A1AXE3_RUTMC</name>
<protein>
    <recommendedName>
        <fullName evidence="3 8">UTP--glucose-1-phosphate uridylyltransferase</fullName>
        <ecNumber evidence="2 8">2.7.7.9</ecNumber>
    </recommendedName>
    <alternativeName>
        <fullName evidence="8">UDP-glucose pyrophosphorylase</fullName>
    </alternativeName>
</protein>
<dbReference type="GO" id="GO:0006011">
    <property type="term" value="P:UDP-alpha-D-glucose metabolic process"/>
    <property type="evidence" value="ECO:0007669"/>
    <property type="project" value="InterPro"/>
</dbReference>
<organism evidence="10 11">
    <name type="scientific">Ruthia magnifica subsp. Calyptogena magnifica</name>
    <dbReference type="NCBI Taxonomy" id="413404"/>
    <lineage>
        <taxon>Bacteria</taxon>
        <taxon>Pseudomonadati</taxon>
        <taxon>Pseudomonadota</taxon>
        <taxon>Gammaproteobacteria</taxon>
        <taxon>Candidatus Pseudothioglobaceae</taxon>
        <taxon>Candidatus Ruthturnera</taxon>
    </lineage>
</organism>
<dbReference type="eggNOG" id="COG1210">
    <property type="taxonomic scope" value="Bacteria"/>
</dbReference>
<evidence type="ECO:0000256" key="3">
    <source>
        <dbReference type="ARBA" id="ARBA00019048"/>
    </source>
</evidence>
<dbReference type="EMBL" id="CP000488">
    <property type="protein sequence ID" value="ABL02600.1"/>
    <property type="molecule type" value="Genomic_DNA"/>
</dbReference>
<keyword evidence="11" id="KW-1185">Reference proteome</keyword>
<comment type="similarity">
    <text evidence="1 8">Belongs to the UDPGP type 2 family.</text>
</comment>
<dbReference type="KEGG" id="rma:Rmag_0885"/>
<dbReference type="AlphaFoldDB" id="A1AXE3"/>
<dbReference type="InterPro" id="IPR029044">
    <property type="entry name" value="Nucleotide-diphossugar_trans"/>
</dbReference>
<dbReference type="FunFam" id="3.90.550.10:FF:000045">
    <property type="entry name" value="UTP--glucose-1-phosphate uridylyltransferase"/>
    <property type="match status" value="1"/>
</dbReference>
<dbReference type="STRING" id="413404.Rmag_0885"/>
<evidence type="ECO:0000259" key="9">
    <source>
        <dbReference type="Pfam" id="PF00483"/>
    </source>
</evidence>
<comment type="function">
    <text evidence="6">May play a role in stationary phase survival.</text>
</comment>
<comment type="catalytic activity">
    <reaction evidence="7 8">
        <text>alpha-D-glucose 1-phosphate + UTP + H(+) = UDP-alpha-D-glucose + diphosphate</text>
        <dbReference type="Rhea" id="RHEA:19889"/>
        <dbReference type="ChEBI" id="CHEBI:15378"/>
        <dbReference type="ChEBI" id="CHEBI:33019"/>
        <dbReference type="ChEBI" id="CHEBI:46398"/>
        <dbReference type="ChEBI" id="CHEBI:58601"/>
        <dbReference type="ChEBI" id="CHEBI:58885"/>
        <dbReference type="EC" id="2.7.7.9"/>
    </reaction>
</comment>
<proteinExistence type="inferred from homology"/>
<dbReference type="InterPro" id="IPR005771">
    <property type="entry name" value="GalU_uridylyltTrfase_bac/arc"/>
</dbReference>
<evidence type="ECO:0000256" key="5">
    <source>
        <dbReference type="ARBA" id="ARBA00022695"/>
    </source>
</evidence>
<dbReference type="OrthoDB" id="9803306at2"/>
<dbReference type="HOGENOM" id="CLU_029499_1_2_6"/>
<dbReference type="RefSeq" id="WP_011738225.1">
    <property type="nucleotide sequence ID" value="NC_008610.1"/>
</dbReference>
<dbReference type="PANTHER" id="PTHR43197:SF1">
    <property type="entry name" value="UTP--GLUCOSE-1-PHOSPHATE URIDYLYLTRANSFERASE"/>
    <property type="match status" value="1"/>
</dbReference>
<dbReference type="Pfam" id="PF00483">
    <property type="entry name" value="NTP_transferase"/>
    <property type="match status" value="1"/>
</dbReference>
<dbReference type="NCBIfam" id="TIGR01099">
    <property type="entry name" value="galU"/>
    <property type="match status" value="1"/>
</dbReference>
<evidence type="ECO:0000256" key="8">
    <source>
        <dbReference type="RuleBase" id="RU361259"/>
    </source>
</evidence>
<keyword evidence="4 8" id="KW-0808">Transferase</keyword>
<reference evidence="10 11" key="1">
    <citation type="journal article" date="2007" name="Science">
        <title>The Calyptogena magnifica chemoautotrophic symbiont genome.</title>
        <authorList>
            <person name="Newton I.L.G."/>
            <person name="Woyke T."/>
            <person name="Auchtung T.A."/>
            <person name="Dilly G.F."/>
            <person name="Dutton R.J."/>
            <person name="Fisher M.C."/>
            <person name="Fontanez K.M."/>
            <person name="Lau E."/>
            <person name="Stewart F.J."/>
            <person name="Richardson P.M."/>
            <person name="Barry K.W."/>
            <person name="Saunders E."/>
            <person name="Detter J.C."/>
            <person name="Wu D."/>
            <person name="Eisen J.A."/>
            <person name="Cavanaugh C.M."/>
        </authorList>
    </citation>
    <scope>NUCLEOTIDE SEQUENCE [LARGE SCALE GENOMIC DNA]</scope>
    <source>
        <strain evidence="10 11">Cm</strain>
    </source>
</reference>
<evidence type="ECO:0000313" key="10">
    <source>
        <dbReference type="EMBL" id="ABL02600.1"/>
    </source>
</evidence>
<dbReference type="Proteomes" id="UP000002587">
    <property type="component" value="Chromosome"/>
</dbReference>
<sequence>MIKKCLFPAAGFGTRFLPATKAVPKEMLPILTKPLLQYAVKEALDAGMSNMAIVTGKGKRAIEDHFDRSLELEMQIQGTQKEVLLKEINAVCNNSTFTYVRQKQMLGLGHAILTGEPLIGNEPFAVHLADDLCTSENDNVLTQMIQMYNKYQCSIVAIEQVPMDQTHKYGVITGDLVNNTNDTYRVTSMIEKPNPKDAPTNMAIIGRYILTPDIFNILKQNKPGKDGEIQITDALLTQAKQGRVIAYKFKGKRFDCGSIQGYVEATNYFAKQQGII</sequence>
<gene>
    <name evidence="10" type="ordered locus">Rmag_0885</name>
</gene>
<evidence type="ECO:0000256" key="1">
    <source>
        <dbReference type="ARBA" id="ARBA00006890"/>
    </source>
</evidence>
<dbReference type="InterPro" id="IPR005835">
    <property type="entry name" value="NTP_transferase_dom"/>
</dbReference>